<sequence length="398" mass="40333">MKHRSLAVTAAVISLALGGFGIGATEFVAMGLLPEMTQDLLAAAYQADRDAALGTASWFVTAYAVGVVCGAPLMIALSTRLSYKASLLLFAGIFALGTVFTAVAPSFEVAVVSRFLAALPHGAYFGVAPLVAGQLLGPAKRGAGVAYVLLGLTVCNLLGVPLFTALGQQTGWRTAYLVIAGVFAVALLAILITVPRLQPATAMTLRTQLAAFKSGMLWAAVAVVALGMAGYFALYSYISPVVTELAVLPLGLVPWALATAGCGMTCGTLLGGKLADRNPQAALRLALLTFTAALTGTALIAHLAPLLFLGIFVCSAASSMLVPPAQLWLMDIAAKAPVLGGALVHAAFNAANALGAAGAGAVIAAGLGFRAPLLFAAVMGFLGLGSYLLVRARTTATV</sequence>
<dbReference type="InterPro" id="IPR050189">
    <property type="entry name" value="MFS_Efflux_Transporters"/>
</dbReference>
<accession>A0A840DCL4</accession>
<dbReference type="PROSITE" id="PS50850">
    <property type="entry name" value="MFS"/>
    <property type="match status" value="1"/>
</dbReference>
<dbReference type="RefSeq" id="WP_183304097.1">
    <property type="nucleotide sequence ID" value="NZ_JACIFD010000001.1"/>
</dbReference>
<keyword evidence="2" id="KW-1003">Cell membrane</keyword>
<evidence type="ECO:0000256" key="3">
    <source>
        <dbReference type="ARBA" id="ARBA00022692"/>
    </source>
</evidence>
<evidence type="ECO:0000256" key="2">
    <source>
        <dbReference type="ARBA" id="ARBA00022475"/>
    </source>
</evidence>
<dbReference type="CDD" id="cd17324">
    <property type="entry name" value="MFS_NepI_like"/>
    <property type="match status" value="1"/>
</dbReference>
<feature type="transmembrane region" description="Helical" evidence="6">
    <location>
        <begin position="282"/>
        <end position="301"/>
    </location>
</feature>
<dbReference type="PANTHER" id="PTHR43124:SF3">
    <property type="entry name" value="CHLORAMPHENICOL EFFLUX PUMP RV0191"/>
    <property type="match status" value="1"/>
</dbReference>
<dbReference type="Pfam" id="PF07690">
    <property type="entry name" value="MFS_1"/>
    <property type="match status" value="1"/>
</dbReference>
<name>A0A840DCL4_9MICO</name>
<comment type="subcellular location">
    <subcellularLocation>
        <location evidence="1">Cell membrane</location>
        <topology evidence="1">Multi-pass membrane protein</topology>
    </subcellularLocation>
</comment>
<keyword evidence="9" id="KW-1185">Reference proteome</keyword>
<dbReference type="AlphaFoldDB" id="A0A840DCL4"/>
<dbReference type="GO" id="GO:0005886">
    <property type="term" value="C:plasma membrane"/>
    <property type="evidence" value="ECO:0007669"/>
    <property type="project" value="UniProtKB-SubCell"/>
</dbReference>
<dbReference type="PANTHER" id="PTHR43124">
    <property type="entry name" value="PURINE EFFLUX PUMP PBUE"/>
    <property type="match status" value="1"/>
</dbReference>
<feature type="transmembrane region" description="Helical" evidence="6">
    <location>
        <begin position="175"/>
        <end position="194"/>
    </location>
</feature>
<keyword evidence="4 6" id="KW-1133">Transmembrane helix</keyword>
<dbReference type="Proteomes" id="UP000571183">
    <property type="component" value="Unassembled WGS sequence"/>
</dbReference>
<feature type="transmembrane region" description="Helical" evidence="6">
    <location>
        <begin position="342"/>
        <end position="367"/>
    </location>
</feature>
<evidence type="ECO:0000313" key="8">
    <source>
        <dbReference type="EMBL" id="MBB4070814.1"/>
    </source>
</evidence>
<feature type="transmembrane region" description="Helical" evidence="6">
    <location>
        <begin position="373"/>
        <end position="390"/>
    </location>
</feature>
<feature type="transmembrane region" description="Helical" evidence="6">
    <location>
        <begin position="111"/>
        <end position="132"/>
    </location>
</feature>
<feature type="transmembrane region" description="Helical" evidence="6">
    <location>
        <begin position="250"/>
        <end position="270"/>
    </location>
</feature>
<dbReference type="InterPro" id="IPR011701">
    <property type="entry name" value="MFS"/>
</dbReference>
<reference evidence="8" key="1">
    <citation type="submission" date="2020-08" db="EMBL/GenBank/DDBJ databases">
        <title>Sequencing the genomes of 1000 actinobacteria strains.</title>
        <authorList>
            <person name="Klenk H.-P."/>
        </authorList>
    </citation>
    <scope>NUCLEOTIDE SEQUENCE [LARGE SCALE GENOMIC DNA]</scope>
    <source>
        <strain evidence="8">DSM 27064</strain>
    </source>
</reference>
<protein>
    <submittedName>
        <fullName evidence="8">DHA1 family inner membrane transport protein</fullName>
    </submittedName>
</protein>
<feature type="transmembrane region" description="Helical" evidence="6">
    <location>
        <begin position="87"/>
        <end position="105"/>
    </location>
</feature>
<evidence type="ECO:0000259" key="7">
    <source>
        <dbReference type="PROSITE" id="PS50850"/>
    </source>
</evidence>
<evidence type="ECO:0000256" key="5">
    <source>
        <dbReference type="ARBA" id="ARBA00023136"/>
    </source>
</evidence>
<evidence type="ECO:0000256" key="4">
    <source>
        <dbReference type="ARBA" id="ARBA00022989"/>
    </source>
</evidence>
<gene>
    <name evidence="8" type="ORF">F5897_000090</name>
</gene>
<organism evidence="8 9">
    <name type="scientific">Canibacter oris</name>
    <dbReference type="NCBI Taxonomy" id="1365628"/>
    <lineage>
        <taxon>Bacteria</taxon>
        <taxon>Bacillati</taxon>
        <taxon>Actinomycetota</taxon>
        <taxon>Actinomycetes</taxon>
        <taxon>Micrococcales</taxon>
        <taxon>Microbacteriaceae</taxon>
        <taxon>Canibacter</taxon>
    </lineage>
</organism>
<feature type="transmembrane region" description="Helical" evidence="6">
    <location>
        <begin position="307"/>
        <end position="330"/>
    </location>
</feature>
<feature type="transmembrane region" description="Helical" evidence="6">
    <location>
        <begin position="56"/>
        <end position="75"/>
    </location>
</feature>
<dbReference type="GO" id="GO:0022857">
    <property type="term" value="F:transmembrane transporter activity"/>
    <property type="evidence" value="ECO:0007669"/>
    <property type="project" value="InterPro"/>
</dbReference>
<keyword evidence="3 6" id="KW-0812">Transmembrane</keyword>
<feature type="domain" description="Major facilitator superfamily (MFS) profile" evidence="7">
    <location>
        <begin position="11"/>
        <end position="395"/>
    </location>
</feature>
<keyword evidence="5 6" id="KW-0472">Membrane</keyword>
<comment type="caution">
    <text evidence="8">The sequence shown here is derived from an EMBL/GenBank/DDBJ whole genome shotgun (WGS) entry which is preliminary data.</text>
</comment>
<proteinExistence type="predicted"/>
<dbReference type="Gene3D" id="1.20.1250.20">
    <property type="entry name" value="MFS general substrate transporter like domains"/>
    <property type="match status" value="2"/>
</dbReference>
<feature type="transmembrane region" description="Helical" evidence="6">
    <location>
        <begin position="144"/>
        <end position="163"/>
    </location>
</feature>
<evidence type="ECO:0000256" key="6">
    <source>
        <dbReference type="SAM" id="Phobius"/>
    </source>
</evidence>
<dbReference type="EMBL" id="JACIFD010000001">
    <property type="protein sequence ID" value="MBB4070814.1"/>
    <property type="molecule type" value="Genomic_DNA"/>
</dbReference>
<evidence type="ECO:0000313" key="9">
    <source>
        <dbReference type="Proteomes" id="UP000571183"/>
    </source>
</evidence>
<dbReference type="InterPro" id="IPR036259">
    <property type="entry name" value="MFS_trans_sf"/>
</dbReference>
<feature type="transmembrane region" description="Helical" evidence="6">
    <location>
        <begin position="215"/>
        <end position="238"/>
    </location>
</feature>
<evidence type="ECO:0000256" key="1">
    <source>
        <dbReference type="ARBA" id="ARBA00004651"/>
    </source>
</evidence>
<dbReference type="InterPro" id="IPR020846">
    <property type="entry name" value="MFS_dom"/>
</dbReference>
<dbReference type="SUPFAM" id="SSF103473">
    <property type="entry name" value="MFS general substrate transporter"/>
    <property type="match status" value="1"/>
</dbReference>